<dbReference type="Pfam" id="PF02798">
    <property type="entry name" value="GST_N"/>
    <property type="match status" value="1"/>
</dbReference>
<feature type="domain" description="GST C-terminal" evidence="11">
    <location>
        <begin position="1"/>
        <end position="117"/>
    </location>
</feature>
<evidence type="ECO:0000256" key="5">
    <source>
        <dbReference type="ARBA" id="ARBA00022679"/>
    </source>
</evidence>
<evidence type="ECO:0000256" key="8">
    <source>
        <dbReference type="ARBA" id="ARBA00025743"/>
    </source>
</evidence>
<evidence type="ECO:0000313" key="13">
    <source>
        <dbReference type="Proteomes" id="UP000290289"/>
    </source>
</evidence>
<sequence length="769" mass="86228">WVQWFPSLRGVAAAEGDEARKAAVEQVAEGLDKMEEAFQKTSKGKDFFSGDKIGYLDIAFGCFLGWLRVTEKMNGIKLLDEAKIPGLAKWAEKFSADPAVKDVMPETDKLAEVAKIVTARLRAAGASNRGLIMGESDVKVLGMAPSPFVMRARIALNLKSVDYEFLQETFGSKSELLLQSNPIHKKVPVLIHGDKPVCESLVIVEYIDEVWASGPSILPSDPYDRATARFWAAYISEKWYPSMKGIGFAQGEEAKKAAIEQVTEGLALLEEAFEKSSKGNVFFGGDEIGYLDIAFGCFLGWLRVNEKLHGIKLLDQTKTPGLVKWADKFCAHAAVKDVMPETDMLVEIAKILAAKARAAAAPPPTSSDACVSAINAFYDQVGFKLSAAAAHDDQCVLANILAAYFLSSDPSRAPSHLQAAKSRLEQATPYEKAVFDAVNCLISKDRDDDVAFELHSKLLKSFPRDLASLQRAQVLCFYMARPDLSLDLVQQTMLNAVEDNFLAVIFRASCMSIEINKCDCWVQHNMCHVLQYNCRFKEAAELMEECSPSWDLCSSFMFTHNWWHVALCYLEGHAPIQRIRDLYDHFIWKELEKPDAPRPEVYLNALGLLLRVHARGEMDAFKDHLKTVENCVTDQANWYLDWQFDMLVLWALAYTGEISKAEELLKGLKPRITKMNEKKQQFMQNAILLTEATYEYGKGNGKQALELLGPDFDADKLQAIEVLKKRIKTREGIPFLWRLLERGYKLTGRDEEAATASEEAKRLEKAYFP</sequence>
<protein>
    <recommendedName>
        <fullName evidence="3">Tetratricopeptide repeat protein 38</fullName>
        <ecNumber evidence="2">2.5.1.18</ecNumber>
    </recommendedName>
</protein>
<evidence type="ECO:0000259" key="11">
    <source>
        <dbReference type="PROSITE" id="PS50405"/>
    </source>
</evidence>
<feature type="domain" description="GST C-terminal" evidence="11">
    <location>
        <begin position="221"/>
        <end position="352"/>
    </location>
</feature>
<dbReference type="InterPro" id="IPR011990">
    <property type="entry name" value="TPR-like_helical_dom_sf"/>
</dbReference>
<dbReference type="InterPro" id="IPR040079">
    <property type="entry name" value="Glutathione_S-Trfase"/>
</dbReference>
<dbReference type="CDD" id="cd05804">
    <property type="entry name" value="StaR_like"/>
    <property type="match status" value="1"/>
</dbReference>
<keyword evidence="4" id="KW-0216">Detoxification</keyword>
<dbReference type="InterPro" id="IPR045073">
    <property type="entry name" value="Omega/Tau-like"/>
</dbReference>
<evidence type="ECO:0000256" key="4">
    <source>
        <dbReference type="ARBA" id="ARBA00022575"/>
    </source>
</evidence>
<dbReference type="SFLD" id="SFLDS00019">
    <property type="entry name" value="Glutathione_Transferase_(cytos"/>
    <property type="match status" value="1"/>
</dbReference>
<evidence type="ECO:0000313" key="12">
    <source>
        <dbReference type="EMBL" id="RXH79619.1"/>
    </source>
</evidence>
<evidence type="ECO:0000256" key="7">
    <source>
        <dbReference type="ARBA" id="ARBA00022803"/>
    </source>
</evidence>
<comment type="similarity">
    <text evidence="1">Belongs to the TTC38 family.</text>
</comment>
<dbReference type="InterPro" id="IPR004045">
    <property type="entry name" value="Glutathione_S-Trfase_N"/>
</dbReference>
<dbReference type="Gene3D" id="1.20.1050.10">
    <property type="match status" value="2"/>
</dbReference>
<keyword evidence="7" id="KW-0802">TPR repeat</keyword>
<reference evidence="12 13" key="1">
    <citation type="submission" date="2018-10" db="EMBL/GenBank/DDBJ databases">
        <title>A high-quality apple genome assembly.</title>
        <authorList>
            <person name="Hu J."/>
        </authorList>
    </citation>
    <scope>NUCLEOTIDE SEQUENCE [LARGE SCALE GENOMIC DNA]</scope>
    <source>
        <strain evidence="13">cv. HFTH1</strain>
        <tissue evidence="12">Young leaf</tissue>
    </source>
</reference>
<dbReference type="Proteomes" id="UP000290289">
    <property type="component" value="Chromosome 13"/>
</dbReference>
<comment type="catalytic activity">
    <reaction evidence="9">
        <text>RX + glutathione = an S-substituted glutathione + a halide anion + H(+)</text>
        <dbReference type="Rhea" id="RHEA:16437"/>
        <dbReference type="ChEBI" id="CHEBI:15378"/>
        <dbReference type="ChEBI" id="CHEBI:16042"/>
        <dbReference type="ChEBI" id="CHEBI:17792"/>
        <dbReference type="ChEBI" id="CHEBI:57925"/>
        <dbReference type="ChEBI" id="CHEBI:90779"/>
        <dbReference type="EC" id="2.5.1.18"/>
    </reaction>
</comment>
<dbReference type="InterPro" id="IPR033891">
    <property type="entry name" value="TTC38"/>
</dbReference>
<dbReference type="InterPro" id="IPR036282">
    <property type="entry name" value="Glutathione-S-Trfase_C_sf"/>
</dbReference>
<accession>A0A498I9M0</accession>
<dbReference type="PROSITE" id="PS50404">
    <property type="entry name" value="GST_NTER"/>
    <property type="match status" value="1"/>
</dbReference>
<feature type="non-terminal residue" evidence="12">
    <location>
        <position position="1"/>
    </location>
</feature>
<dbReference type="InterPro" id="IPR036249">
    <property type="entry name" value="Thioredoxin-like_sf"/>
</dbReference>
<dbReference type="SFLD" id="SFLDG00358">
    <property type="entry name" value="Main_(cytGST)"/>
    <property type="match status" value="1"/>
</dbReference>
<dbReference type="CDD" id="cd03058">
    <property type="entry name" value="GST_N_Tau"/>
    <property type="match status" value="1"/>
</dbReference>
<dbReference type="PANTHER" id="PTHR16263">
    <property type="entry name" value="TETRATRICOPEPTIDE REPEAT PROTEIN 38"/>
    <property type="match status" value="1"/>
</dbReference>
<evidence type="ECO:0000256" key="3">
    <source>
        <dbReference type="ARBA" id="ARBA00019992"/>
    </source>
</evidence>
<dbReference type="InterPro" id="IPR010987">
    <property type="entry name" value="Glutathione-S-Trfase_C-like"/>
</dbReference>
<evidence type="ECO:0000256" key="1">
    <source>
        <dbReference type="ARBA" id="ARBA00005857"/>
    </source>
</evidence>
<keyword evidence="13" id="KW-1185">Reference proteome</keyword>
<dbReference type="GO" id="GO:0006749">
    <property type="term" value="P:glutathione metabolic process"/>
    <property type="evidence" value="ECO:0007669"/>
    <property type="project" value="InterPro"/>
</dbReference>
<dbReference type="AlphaFoldDB" id="A0A498I9M0"/>
<organism evidence="12 13">
    <name type="scientific">Malus domestica</name>
    <name type="common">Apple</name>
    <name type="synonym">Pyrus malus</name>
    <dbReference type="NCBI Taxonomy" id="3750"/>
    <lineage>
        <taxon>Eukaryota</taxon>
        <taxon>Viridiplantae</taxon>
        <taxon>Streptophyta</taxon>
        <taxon>Embryophyta</taxon>
        <taxon>Tracheophyta</taxon>
        <taxon>Spermatophyta</taxon>
        <taxon>Magnoliopsida</taxon>
        <taxon>eudicotyledons</taxon>
        <taxon>Gunneridae</taxon>
        <taxon>Pentapetalae</taxon>
        <taxon>rosids</taxon>
        <taxon>fabids</taxon>
        <taxon>Rosales</taxon>
        <taxon>Rosaceae</taxon>
        <taxon>Amygdaloideae</taxon>
        <taxon>Maleae</taxon>
        <taxon>Malus</taxon>
    </lineage>
</organism>
<dbReference type="EC" id="2.5.1.18" evidence="2"/>
<proteinExistence type="inferred from homology"/>
<evidence type="ECO:0000259" key="10">
    <source>
        <dbReference type="PROSITE" id="PS50404"/>
    </source>
</evidence>
<gene>
    <name evidence="12" type="ORF">DVH24_040766</name>
</gene>
<dbReference type="EMBL" id="RDQH01000339">
    <property type="protein sequence ID" value="RXH79619.1"/>
    <property type="molecule type" value="Genomic_DNA"/>
</dbReference>
<dbReference type="SFLD" id="SFLDG01152">
    <property type="entry name" value="Main.3:_Omega-_and_Tau-like"/>
    <property type="match status" value="1"/>
</dbReference>
<dbReference type="PROSITE" id="PS50405">
    <property type="entry name" value="GST_CTER"/>
    <property type="match status" value="2"/>
</dbReference>
<dbReference type="SUPFAM" id="SSF52833">
    <property type="entry name" value="Thioredoxin-like"/>
    <property type="match status" value="1"/>
</dbReference>
<dbReference type="FunFam" id="1.20.1050.10:FF:000016">
    <property type="entry name" value="Glutathione S-transferase U9"/>
    <property type="match status" value="2"/>
</dbReference>
<comment type="caution">
    <text evidence="12">The sequence shown here is derived from an EMBL/GenBank/DDBJ whole genome shotgun (WGS) entry which is preliminary data.</text>
</comment>
<dbReference type="FunFam" id="3.40.30.10:FF:000044">
    <property type="entry name" value="Glutathione S-transferase GSTU6"/>
    <property type="match status" value="1"/>
</dbReference>
<dbReference type="Gene3D" id="1.25.40.10">
    <property type="entry name" value="Tetratricopeptide repeat domain"/>
    <property type="match status" value="1"/>
</dbReference>
<dbReference type="Gene3D" id="3.40.30.10">
    <property type="entry name" value="Glutaredoxin"/>
    <property type="match status" value="1"/>
</dbReference>
<dbReference type="STRING" id="3750.A0A498I9M0"/>
<dbReference type="SUPFAM" id="SSF47616">
    <property type="entry name" value="GST C-terminal domain-like"/>
    <property type="match status" value="2"/>
</dbReference>
<name>A0A498I9M0_MALDO</name>
<keyword evidence="6" id="KW-0677">Repeat</keyword>
<dbReference type="Pfam" id="PF13410">
    <property type="entry name" value="GST_C_2"/>
    <property type="match status" value="2"/>
</dbReference>
<comment type="similarity">
    <text evidence="8">Belongs to the GST superfamily. Tau family.</text>
</comment>
<dbReference type="GO" id="GO:0009407">
    <property type="term" value="P:toxin catabolic process"/>
    <property type="evidence" value="ECO:0007669"/>
    <property type="project" value="UniProtKB-ARBA"/>
</dbReference>
<evidence type="ECO:0000256" key="9">
    <source>
        <dbReference type="ARBA" id="ARBA00047960"/>
    </source>
</evidence>
<evidence type="ECO:0000256" key="2">
    <source>
        <dbReference type="ARBA" id="ARBA00012452"/>
    </source>
</evidence>
<evidence type="ECO:0000256" key="6">
    <source>
        <dbReference type="ARBA" id="ARBA00022737"/>
    </source>
</evidence>
<dbReference type="InterPro" id="IPR045074">
    <property type="entry name" value="GST_C_Tau"/>
</dbReference>
<dbReference type="GO" id="GO:0004364">
    <property type="term" value="F:glutathione transferase activity"/>
    <property type="evidence" value="ECO:0007669"/>
    <property type="project" value="UniProtKB-EC"/>
</dbReference>
<feature type="domain" description="GST N-terminal" evidence="10">
    <location>
        <begin position="136"/>
        <end position="215"/>
    </location>
</feature>
<dbReference type="CDD" id="cd03185">
    <property type="entry name" value="GST_C_Tau"/>
    <property type="match status" value="2"/>
</dbReference>
<keyword evidence="5" id="KW-0808">Transferase</keyword>
<dbReference type="PANTHER" id="PTHR16263:SF4">
    <property type="entry name" value="TETRATRICOPEPTIDE REPEAT PROTEIN 38"/>
    <property type="match status" value="1"/>
</dbReference>